<dbReference type="Gene3D" id="3.40.605.10">
    <property type="entry name" value="Aldehyde Dehydrogenase, Chain A, domain 1"/>
    <property type="match status" value="1"/>
</dbReference>
<dbReference type="EMBL" id="JX649914">
    <property type="protein sequence ID" value="AGC72865.1"/>
    <property type="molecule type" value="Genomic_DNA"/>
</dbReference>
<sequence>MGFPWVGGKNLIITMQLSQRLNALIQLGNHLRGEDDYLKAVIHRTSHHNPWFTAENQERAIAAIAEQFLAAAALEEWLSRYSIPAETPMKTVGLVMAGNLPLVGFHDVLCVFVAGHKAKIKLSEKDPYLLPYLLKLLEKIDPATTAYFEITERLLEMDAVIATGSNNSARYFESYFGKYPNIIRKNRNGVAVLTGTESTDELHELGHDVFRYFGLGCRNVAKLYLPRGYDFVPLLEALHEYRDIILHQKYKNNFDYNFALYILNKVQYQANGCILMIEEPSLHSRIASLHYEYYDSLEAVEQELESQADAIQCIIAQPNVLKTKTFPFGKSQEPALWDYPDGVDSMAFLLSLN</sequence>
<organism evidence="2">
    <name type="scientific">uncultured bacterium A1Q1_fos_97</name>
    <dbReference type="NCBI Taxonomy" id="1256593"/>
    <lineage>
        <taxon>Bacteria</taxon>
        <taxon>environmental samples</taxon>
    </lineage>
</organism>
<dbReference type="SUPFAM" id="SSF53720">
    <property type="entry name" value="ALDH-like"/>
    <property type="match status" value="1"/>
</dbReference>
<evidence type="ECO:0000313" key="2">
    <source>
        <dbReference type="EMBL" id="AGC72865.1"/>
    </source>
</evidence>
<dbReference type="InterPro" id="IPR016161">
    <property type="entry name" value="Ald_DH/histidinol_DH"/>
</dbReference>
<protein>
    <submittedName>
        <fullName evidence="2">Uncharacterized protein</fullName>
    </submittedName>
</protein>
<accession>L7W2L4</accession>
<dbReference type="GO" id="GO:0016491">
    <property type="term" value="F:oxidoreductase activity"/>
    <property type="evidence" value="ECO:0007669"/>
    <property type="project" value="UniProtKB-KW"/>
</dbReference>
<name>L7W2L4_9BACT</name>
<reference evidence="2" key="1">
    <citation type="submission" date="2012-09" db="EMBL/GenBank/DDBJ databases">
        <title>Metagenomic Characterization of a Microbial Community in Wastewater Detects High Levels of Antibiotic Resistance.</title>
        <authorList>
            <person name="Abrams M."/>
            <person name="Caldwell A."/>
            <person name="Vandaei E."/>
            <person name="Lee W."/>
            <person name="Perrott J."/>
            <person name="Khan S.Y."/>
            <person name="Ta J."/>
            <person name="Romero D."/>
            <person name="Nguyen V."/>
            <person name="Pourmand N."/>
            <person name="Ouverney C.C."/>
        </authorList>
    </citation>
    <scope>NUCLEOTIDE SEQUENCE</scope>
</reference>
<proteinExistence type="predicted"/>
<evidence type="ECO:0000256" key="1">
    <source>
        <dbReference type="ARBA" id="ARBA00023002"/>
    </source>
</evidence>
<dbReference type="InterPro" id="IPR016162">
    <property type="entry name" value="Ald_DH_N"/>
</dbReference>
<keyword evidence="1" id="KW-0560">Oxidoreductase</keyword>
<dbReference type="AlphaFoldDB" id="L7W2L4"/>
<dbReference type="UniPathway" id="UPA00569"/>